<reference evidence="2" key="2">
    <citation type="submission" date="2018-10" db="EMBL/GenBank/DDBJ databases">
        <authorList>
            <person name="Wang Y."/>
            <person name="Wang J."/>
            <person name="Yang X."/>
            <person name="Wang Z."/>
            <person name="Huang Y."/>
        </authorList>
    </citation>
    <scope>NUCLEOTIDE SEQUENCE [LARGE SCALE GENOMIC DNA]</scope>
    <source>
        <strain evidence="2">J015</strain>
    </source>
</reference>
<accession>A0A3B0FG00</accession>
<evidence type="ECO:0000313" key="2">
    <source>
        <dbReference type="Proteomes" id="UP000273159"/>
    </source>
</evidence>
<dbReference type="EMBL" id="RBNH01000015">
    <property type="protein sequence ID" value="RKO21813.1"/>
    <property type="molecule type" value="Genomic_DNA"/>
</dbReference>
<protein>
    <submittedName>
        <fullName evidence="1">Uncharacterized protein</fullName>
    </submittedName>
</protein>
<reference evidence="1 2" key="1">
    <citation type="submission" date="2018-10" db="EMBL/GenBank/DDBJ databases">
        <title>Genome-guide identification and characterization of bacteria that degrade polycyclic aromatic hydrocarbons and resist hexavalent chromium simultaneously.</title>
        <authorList>
            <person name="Feng H."/>
        </authorList>
    </citation>
    <scope>NUCLEOTIDE SEQUENCE [LARGE SCALE GENOMIC DNA]</scope>
    <source>
        <strain evidence="1 2">J015</strain>
    </source>
</reference>
<sequence length="78" mass="8393">MTAVAVNRGGGRPSKGLRKFIGFRSPEPTADGIAKVAAHKGLTVTEYLLSVVEPQVKEDLAALDQDDYQQELPIRIAS</sequence>
<name>A0A3B0FG00_PSEPS</name>
<evidence type="ECO:0000313" key="1">
    <source>
        <dbReference type="EMBL" id="RKO21813.1"/>
    </source>
</evidence>
<dbReference type="AlphaFoldDB" id="A0A3B0FG00"/>
<proteinExistence type="predicted"/>
<dbReference type="Proteomes" id="UP000273159">
    <property type="component" value="Unassembled WGS sequence"/>
</dbReference>
<dbReference type="RefSeq" id="WP_120693033.1">
    <property type="nucleotide sequence ID" value="NZ_RBNH01000015.1"/>
</dbReference>
<organism evidence="1 2">
    <name type="scientific">Pseudarthrobacter phenanthrenivorans</name>
    <name type="common">Arthrobacter phenanthrenivorans</name>
    <dbReference type="NCBI Taxonomy" id="361575"/>
    <lineage>
        <taxon>Bacteria</taxon>
        <taxon>Bacillati</taxon>
        <taxon>Actinomycetota</taxon>
        <taxon>Actinomycetes</taxon>
        <taxon>Micrococcales</taxon>
        <taxon>Micrococcaceae</taxon>
        <taxon>Pseudarthrobacter</taxon>
    </lineage>
</organism>
<gene>
    <name evidence="1" type="ORF">D7Z96_15225</name>
</gene>
<comment type="caution">
    <text evidence="1">The sequence shown here is derived from an EMBL/GenBank/DDBJ whole genome shotgun (WGS) entry which is preliminary data.</text>
</comment>